<feature type="region of interest" description="Disordered" evidence="1">
    <location>
        <begin position="188"/>
        <end position="292"/>
    </location>
</feature>
<evidence type="ECO:0000256" key="2">
    <source>
        <dbReference type="SAM" id="Phobius"/>
    </source>
</evidence>
<reference evidence="3 4" key="1">
    <citation type="submission" date="2019-09" db="EMBL/GenBank/DDBJ databases">
        <title>Phylogeny of genus Pseudoclavibacter and closely related genus.</title>
        <authorList>
            <person name="Li Y."/>
        </authorList>
    </citation>
    <scope>NUCLEOTIDE SEQUENCE [LARGE SCALE GENOMIC DNA]</scope>
    <source>
        <strain evidence="3 4">THG-MD12</strain>
    </source>
</reference>
<accession>A0A7J5B5U5</accession>
<dbReference type="EMBL" id="WBJX01000002">
    <property type="protein sequence ID" value="KAB1638514.1"/>
    <property type="molecule type" value="Genomic_DNA"/>
</dbReference>
<organism evidence="3 4">
    <name type="scientific">Pseudoclavibacter terrae</name>
    <dbReference type="NCBI Taxonomy" id="1530195"/>
    <lineage>
        <taxon>Bacteria</taxon>
        <taxon>Bacillati</taxon>
        <taxon>Actinomycetota</taxon>
        <taxon>Actinomycetes</taxon>
        <taxon>Micrococcales</taxon>
        <taxon>Microbacteriaceae</taxon>
        <taxon>Pseudoclavibacter</taxon>
    </lineage>
</organism>
<feature type="compositionally biased region" description="Acidic residues" evidence="1">
    <location>
        <begin position="207"/>
        <end position="217"/>
    </location>
</feature>
<keyword evidence="2" id="KW-0812">Transmembrane</keyword>
<feature type="compositionally biased region" description="Low complexity" evidence="1">
    <location>
        <begin position="188"/>
        <end position="197"/>
    </location>
</feature>
<dbReference type="RefSeq" id="WP_151423543.1">
    <property type="nucleotide sequence ID" value="NZ_WBJX01000002.1"/>
</dbReference>
<sequence>MSNGETSNAIVAFVKKRPGELAAATMSVIAVGAVVAALTVTNGQGGDVAAPVETVAVPATASAAVASASSSDVVNLHMLAQPLASLPSERVGTAEKVALEDALGQVKDALSSTSSESNALQTSYTALQNAVGGMATSTLALGREHRLQVTLASADILTAYDAALIELADAADDRARTTGISSVVRQATAAQSSHSAAVDTQQGEDTSVPEEPIDDSGVDAPTQAPAPSEPATPTLTSQPVPDGSGGGTTPPAPVETPEPTQPPAPDPTDEPVDPQPTGEPTPSEQSGSDSGP</sequence>
<evidence type="ECO:0000313" key="4">
    <source>
        <dbReference type="Proteomes" id="UP000490386"/>
    </source>
</evidence>
<comment type="caution">
    <text evidence="3">The sequence shown here is derived from an EMBL/GenBank/DDBJ whole genome shotgun (WGS) entry which is preliminary data.</text>
</comment>
<evidence type="ECO:0000313" key="3">
    <source>
        <dbReference type="EMBL" id="KAB1638514.1"/>
    </source>
</evidence>
<dbReference type="AlphaFoldDB" id="A0A7J5B5U5"/>
<keyword evidence="2" id="KW-1133">Transmembrane helix</keyword>
<feature type="compositionally biased region" description="Polar residues" evidence="1">
    <location>
        <begin position="280"/>
        <end position="292"/>
    </location>
</feature>
<evidence type="ECO:0000256" key="1">
    <source>
        <dbReference type="SAM" id="MobiDB-lite"/>
    </source>
</evidence>
<name>A0A7J5B5U5_9MICO</name>
<keyword evidence="4" id="KW-1185">Reference proteome</keyword>
<keyword evidence="2" id="KW-0472">Membrane</keyword>
<feature type="transmembrane region" description="Helical" evidence="2">
    <location>
        <begin position="21"/>
        <end position="40"/>
    </location>
</feature>
<proteinExistence type="predicted"/>
<protein>
    <submittedName>
        <fullName evidence="3">Uncharacterized protein</fullName>
    </submittedName>
</protein>
<dbReference type="OrthoDB" id="5117518at2"/>
<gene>
    <name evidence="3" type="ORF">F8O03_09015</name>
</gene>
<dbReference type="Proteomes" id="UP000490386">
    <property type="component" value="Unassembled WGS sequence"/>
</dbReference>
<feature type="compositionally biased region" description="Pro residues" evidence="1">
    <location>
        <begin position="250"/>
        <end position="266"/>
    </location>
</feature>